<dbReference type="Proteomes" id="UP001482231">
    <property type="component" value="Unassembled WGS sequence"/>
</dbReference>
<evidence type="ECO:0000313" key="3">
    <source>
        <dbReference type="Proteomes" id="UP001482231"/>
    </source>
</evidence>
<accession>A0ABV0EGA7</accession>
<sequence>MARQTACVAVTLSIAAMLQSCVALSATAEAGGIDYPSAWQCDSPKFNWYCAEPPPEQAKDSQAKAKKPLSKEEEALKRLEQWKRDLEAKRALSILEPTPENVKAYIQEQDRLMQTASVYSDVWRRALWQTPDLNYELKRPVTAAGIEVQKQVRKRAEMNTLQALANEWGLFFFFRSDCPYCHRMSATLKLMSDLYGITVFPVSLDGGTLPEYPNARMDNGLAARLNVTQVPTMVLGNVKDKRMIPIGSGVVAIDDMIQRIYVLTQTKPGELY</sequence>
<evidence type="ECO:0000256" key="1">
    <source>
        <dbReference type="SAM" id="SignalP"/>
    </source>
</evidence>
<reference evidence="2 3" key="1">
    <citation type="submission" date="2024-02" db="EMBL/GenBank/DDBJ databases">
        <title>New thermophilic sulfur-oxidizing bacteria from a hot springs of the Uzon caldera (Kamchatka, Russia).</title>
        <authorList>
            <person name="Dukat A.M."/>
            <person name="Elcheninov A.G."/>
            <person name="Frolov E.N."/>
        </authorList>
    </citation>
    <scope>NUCLEOTIDE SEQUENCE [LARGE SCALE GENOMIC DNA]</scope>
    <source>
        <strain evidence="2 3">AK1</strain>
    </source>
</reference>
<feature type="chain" id="PRO_5045413709" evidence="1">
    <location>
        <begin position="26"/>
        <end position="272"/>
    </location>
</feature>
<protein>
    <submittedName>
        <fullName evidence="2">Conjugal transfer protein TraF</fullName>
    </submittedName>
</protein>
<dbReference type="InterPro" id="IPR036249">
    <property type="entry name" value="Thioredoxin-like_sf"/>
</dbReference>
<dbReference type="Pfam" id="PF13728">
    <property type="entry name" value="TraF"/>
    <property type="match status" value="1"/>
</dbReference>
<dbReference type="CDD" id="cd02947">
    <property type="entry name" value="TRX_family"/>
    <property type="match status" value="1"/>
</dbReference>
<keyword evidence="1" id="KW-0732">Signal</keyword>
<dbReference type="RefSeq" id="WP_347308797.1">
    <property type="nucleotide sequence ID" value="NZ_JBAJEX010000009.1"/>
</dbReference>
<dbReference type="PROSITE" id="PS51257">
    <property type="entry name" value="PROKAR_LIPOPROTEIN"/>
    <property type="match status" value="1"/>
</dbReference>
<organism evidence="2 3">
    <name type="scientific">Thiobacter aerophilum</name>
    <dbReference type="NCBI Taxonomy" id="3121275"/>
    <lineage>
        <taxon>Bacteria</taxon>
        <taxon>Pseudomonadati</taxon>
        <taxon>Pseudomonadota</taxon>
        <taxon>Betaproteobacteria</taxon>
        <taxon>Burkholderiales</taxon>
        <taxon>Thiobacteraceae</taxon>
        <taxon>Thiobacter</taxon>
    </lineage>
</organism>
<dbReference type="InterPro" id="IPR039555">
    <property type="entry name" value="TraF/TrbB"/>
</dbReference>
<comment type="caution">
    <text evidence="2">The sequence shown here is derived from an EMBL/GenBank/DDBJ whole genome shotgun (WGS) entry which is preliminary data.</text>
</comment>
<proteinExistence type="predicted"/>
<feature type="signal peptide" evidence="1">
    <location>
        <begin position="1"/>
        <end position="25"/>
    </location>
</feature>
<keyword evidence="3" id="KW-1185">Reference proteome</keyword>
<dbReference type="Gene3D" id="3.40.30.10">
    <property type="entry name" value="Glutaredoxin"/>
    <property type="match status" value="1"/>
</dbReference>
<dbReference type="EMBL" id="JBAJEX010000009">
    <property type="protein sequence ID" value="MEO1767685.1"/>
    <property type="molecule type" value="Genomic_DNA"/>
</dbReference>
<dbReference type="SUPFAM" id="SSF52833">
    <property type="entry name" value="Thioredoxin-like"/>
    <property type="match status" value="1"/>
</dbReference>
<evidence type="ECO:0000313" key="2">
    <source>
        <dbReference type="EMBL" id="MEO1767685.1"/>
    </source>
</evidence>
<gene>
    <name evidence="2" type="ORF">V6E02_10730</name>
</gene>
<name>A0ABV0EGA7_9BURK</name>